<dbReference type="FunFam" id="1.10.10.60:FF:000132">
    <property type="entry name" value="AraC family transcriptional regulator"/>
    <property type="match status" value="1"/>
</dbReference>
<dbReference type="Pfam" id="PF12833">
    <property type="entry name" value="HTH_18"/>
    <property type="match status" value="1"/>
</dbReference>
<dbReference type="SUPFAM" id="SSF51182">
    <property type="entry name" value="RmlC-like cupins"/>
    <property type="match status" value="1"/>
</dbReference>
<evidence type="ECO:0000256" key="3">
    <source>
        <dbReference type="ARBA" id="ARBA00023125"/>
    </source>
</evidence>
<evidence type="ECO:0000313" key="7">
    <source>
        <dbReference type="Proteomes" id="UP000216361"/>
    </source>
</evidence>
<evidence type="ECO:0000256" key="2">
    <source>
        <dbReference type="ARBA" id="ARBA00023015"/>
    </source>
</evidence>
<proteinExistence type="predicted"/>
<keyword evidence="2" id="KW-0805">Transcription regulation</keyword>
<organism evidence="6 7">
    <name type="scientific">Elstera cyanobacteriorum</name>
    <dbReference type="NCBI Taxonomy" id="2022747"/>
    <lineage>
        <taxon>Bacteria</taxon>
        <taxon>Pseudomonadati</taxon>
        <taxon>Pseudomonadota</taxon>
        <taxon>Alphaproteobacteria</taxon>
        <taxon>Rhodospirillales</taxon>
        <taxon>Rhodospirillaceae</taxon>
        <taxon>Elstera</taxon>
    </lineage>
</organism>
<dbReference type="GO" id="GO:0043565">
    <property type="term" value="F:sequence-specific DNA binding"/>
    <property type="evidence" value="ECO:0007669"/>
    <property type="project" value="InterPro"/>
</dbReference>
<dbReference type="SMART" id="SM00342">
    <property type="entry name" value="HTH_ARAC"/>
    <property type="match status" value="1"/>
</dbReference>
<feature type="domain" description="HTH araC/xylS-type" evidence="5">
    <location>
        <begin position="174"/>
        <end position="256"/>
    </location>
</feature>
<dbReference type="OrthoDB" id="9804543at2"/>
<keyword evidence="3" id="KW-0238">DNA-binding</keyword>
<dbReference type="InterPro" id="IPR003313">
    <property type="entry name" value="AraC-bd"/>
</dbReference>
<accession>A0A255XLH9</accession>
<reference evidence="6 7" key="1">
    <citation type="submission" date="2017-07" db="EMBL/GenBank/DDBJ databases">
        <title>Elstera cyanobacteriorum sp. nov., a novel bacterium isolated from cyanobacterial aggregates in a eutrophic lake.</title>
        <authorList>
            <person name="Cai H."/>
        </authorList>
    </citation>
    <scope>NUCLEOTIDE SEQUENCE [LARGE SCALE GENOMIC DNA]</scope>
    <source>
        <strain evidence="6 7">TH019</strain>
    </source>
</reference>
<dbReference type="InterPro" id="IPR018060">
    <property type="entry name" value="HTH_AraC"/>
</dbReference>
<name>A0A255XLH9_9PROT</name>
<dbReference type="CDD" id="cd06124">
    <property type="entry name" value="cupin_NimR-like_N"/>
    <property type="match status" value="1"/>
</dbReference>
<protein>
    <submittedName>
        <fullName evidence="6">AraC family transcriptional regulator</fullName>
    </submittedName>
</protein>
<sequence length="258" mass="27898">MVRNTSITPIIDTPRPIVALGNDYPDGHLIPPHTHARGQVLYGFSGVVMVTTPTGTLVMPPQRGLWIPAGEVHSVRMVGAVRMRSVYIDPAAIPDMPGACQVLAISPLLRHLLAAAVDIPLDYDLAGRDGALVALLLHELPRMASLPLALPFPAHAGLAARCQAFLAEPDSQETIDGWAAALHMSRRAFTRLFRQETGLSFVEWRQQACLLAALPRLVSGEPVTTVALDLGYRNPASFTTMFRRSFGFPPRELGLMGG</sequence>
<comment type="caution">
    <text evidence="6">The sequence shown here is derived from an EMBL/GenBank/DDBJ whole genome shotgun (WGS) entry which is preliminary data.</text>
</comment>
<dbReference type="SUPFAM" id="SSF46689">
    <property type="entry name" value="Homeodomain-like"/>
    <property type="match status" value="1"/>
</dbReference>
<dbReference type="Gene3D" id="1.10.10.60">
    <property type="entry name" value="Homeodomain-like"/>
    <property type="match status" value="2"/>
</dbReference>
<keyword evidence="1" id="KW-0678">Repressor</keyword>
<dbReference type="Pfam" id="PF02311">
    <property type="entry name" value="AraC_binding"/>
    <property type="match status" value="1"/>
</dbReference>
<dbReference type="PROSITE" id="PS01124">
    <property type="entry name" value="HTH_ARAC_FAMILY_2"/>
    <property type="match status" value="1"/>
</dbReference>
<evidence type="ECO:0000259" key="5">
    <source>
        <dbReference type="PROSITE" id="PS01124"/>
    </source>
</evidence>
<dbReference type="PANTHER" id="PTHR11019:SF159">
    <property type="entry name" value="TRANSCRIPTIONAL REGULATOR-RELATED"/>
    <property type="match status" value="1"/>
</dbReference>
<dbReference type="Proteomes" id="UP000216361">
    <property type="component" value="Unassembled WGS sequence"/>
</dbReference>
<dbReference type="InterPro" id="IPR011051">
    <property type="entry name" value="RmlC_Cupin_sf"/>
</dbReference>
<dbReference type="EMBL" id="NOXS01000033">
    <property type="protein sequence ID" value="OYQ17772.1"/>
    <property type="molecule type" value="Genomic_DNA"/>
</dbReference>
<dbReference type="InterPro" id="IPR009057">
    <property type="entry name" value="Homeodomain-like_sf"/>
</dbReference>
<dbReference type="GO" id="GO:0003700">
    <property type="term" value="F:DNA-binding transcription factor activity"/>
    <property type="evidence" value="ECO:0007669"/>
    <property type="project" value="InterPro"/>
</dbReference>
<gene>
    <name evidence="6" type="ORF">CHR90_12375</name>
</gene>
<evidence type="ECO:0000313" key="6">
    <source>
        <dbReference type="EMBL" id="OYQ17772.1"/>
    </source>
</evidence>
<keyword evidence="4" id="KW-0804">Transcription</keyword>
<evidence type="ECO:0000256" key="1">
    <source>
        <dbReference type="ARBA" id="ARBA00022491"/>
    </source>
</evidence>
<dbReference type="InterPro" id="IPR014710">
    <property type="entry name" value="RmlC-like_jellyroll"/>
</dbReference>
<keyword evidence="7" id="KW-1185">Reference proteome</keyword>
<dbReference type="AlphaFoldDB" id="A0A255XLH9"/>
<evidence type="ECO:0000256" key="4">
    <source>
        <dbReference type="ARBA" id="ARBA00023163"/>
    </source>
</evidence>
<dbReference type="Gene3D" id="2.60.120.10">
    <property type="entry name" value="Jelly Rolls"/>
    <property type="match status" value="1"/>
</dbReference>
<dbReference type="PANTHER" id="PTHR11019">
    <property type="entry name" value="HTH-TYPE TRANSCRIPTIONAL REGULATOR NIMR"/>
    <property type="match status" value="1"/>
</dbReference>
<dbReference type="RefSeq" id="WP_094409334.1">
    <property type="nucleotide sequence ID" value="NZ_BMJZ01000002.1"/>
</dbReference>